<dbReference type="Proteomes" id="UP000305401">
    <property type="component" value="Unassembled WGS sequence"/>
</dbReference>
<comment type="caution">
    <text evidence="1">The sequence shown here is derived from an EMBL/GenBank/DDBJ whole genome shotgun (WGS) entry which is preliminary data.</text>
</comment>
<name>A0AC61S8G4_9BACT</name>
<evidence type="ECO:0000313" key="1">
    <source>
        <dbReference type="EMBL" id="THG55423.1"/>
    </source>
</evidence>
<organism evidence="1 2">
    <name type="scientific">Muribaculum caecicola</name>
    <dbReference type="NCBI Taxonomy" id="3038144"/>
    <lineage>
        <taxon>Bacteria</taxon>
        <taxon>Pseudomonadati</taxon>
        <taxon>Bacteroidota</taxon>
        <taxon>Bacteroidia</taxon>
        <taxon>Bacteroidales</taxon>
        <taxon>Muribaculaceae</taxon>
        <taxon>Muribaculum</taxon>
    </lineage>
</organism>
<accession>A0AC61S8G4</accession>
<evidence type="ECO:0000313" key="2">
    <source>
        <dbReference type="Proteomes" id="UP000305401"/>
    </source>
</evidence>
<reference evidence="1" key="1">
    <citation type="submission" date="2019-04" db="EMBL/GenBank/DDBJ databases">
        <title>Microbes associate with the intestines of laboratory mice.</title>
        <authorList>
            <person name="Navarre W."/>
            <person name="Wong E."/>
            <person name="Huang K.C."/>
            <person name="Tropini C."/>
            <person name="Ng K."/>
            <person name="Yu B."/>
        </authorList>
    </citation>
    <scope>NUCLEOTIDE SEQUENCE</scope>
    <source>
        <strain evidence="1">NM86_A22</strain>
    </source>
</reference>
<keyword evidence="2" id="KW-1185">Reference proteome</keyword>
<sequence>MKRIVILLSAIAIAASCCIWSAPQRKRTASAIRKEQQANKNAIAKTNRQIAENKRRTTASLRSLDALNAEIQQNKTEIQKLSRQLDSISTCQQLLSDTVAAYNRQLEAMRKAYANSVRATKAAQQNSLTKLAFVLSSESFATAYRRTRYLNEYTRWQKRKTREISTSRQILEEKTKQLDIIKQSKSATMRKISGQQTQLETRQRKTDRLVKDLKREKRTLNQVLKEKQAQALKLDKELDRIIAQELERQRAEKAKAAKNSKPTGNKSGQKGNNVQKTTETYATAESTRQLSGSFESNKGRLLFPVNGQYKVVRTFGRQKHPQLPHVVIDNSGIDIEVAKGGTARAVFEGKVSAIFKQPGFGTIVMVRHGQYLTIYANLAEINVKNGSKLKQGQTIGRVARGDDGRAVLHFELRKEKQKMNPLNWVK</sequence>
<protein>
    <submittedName>
        <fullName evidence="1">Uncharacterized protein</fullName>
    </submittedName>
</protein>
<proteinExistence type="predicted"/>
<gene>
    <name evidence="1" type="ORF">E5990_00235</name>
</gene>
<dbReference type="EMBL" id="SSTG01000001">
    <property type="protein sequence ID" value="THG55423.1"/>
    <property type="molecule type" value="Genomic_DNA"/>
</dbReference>